<evidence type="ECO:0000313" key="2">
    <source>
        <dbReference type="Proteomes" id="UP000054538"/>
    </source>
</evidence>
<organism evidence="1 2">
    <name type="scientific">Paxillus rubicundulus Ve08.2h10</name>
    <dbReference type="NCBI Taxonomy" id="930991"/>
    <lineage>
        <taxon>Eukaryota</taxon>
        <taxon>Fungi</taxon>
        <taxon>Dikarya</taxon>
        <taxon>Basidiomycota</taxon>
        <taxon>Agaricomycotina</taxon>
        <taxon>Agaricomycetes</taxon>
        <taxon>Agaricomycetidae</taxon>
        <taxon>Boletales</taxon>
        <taxon>Paxilineae</taxon>
        <taxon>Paxillaceae</taxon>
        <taxon>Paxillus</taxon>
    </lineage>
</organism>
<gene>
    <name evidence="1" type="ORF">PAXRUDRAFT_29039</name>
</gene>
<dbReference type="OrthoDB" id="2677857at2759"/>
<dbReference type="Proteomes" id="UP000054538">
    <property type="component" value="Unassembled WGS sequence"/>
</dbReference>
<dbReference type="AlphaFoldDB" id="A0A0D0D6L5"/>
<dbReference type="HOGENOM" id="CLU_2085542_0_0_1"/>
<protein>
    <submittedName>
        <fullName evidence="1">Uncharacterized protein</fullName>
    </submittedName>
</protein>
<reference evidence="2" key="2">
    <citation type="submission" date="2015-01" db="EMBL/GenBank/DDBJ databases">
        <title>Evolutionary Origins and Diversification of the Mycorrhizal Mutualists.</title>
        <authorList>
            <consortium name="DOE Joint Genome Institute"/>
            <consortium name="Mycorrhizal Genomics Consortium"/>
            <person name="Kohler A."/>
            <person name="Kuo A."/>
            <person name="Nagy L.G."/>
            <person name="Floudas D."/>
            <person name="Copeland A."/>
            <person name="Barry K.W."/>
            <person name="Cichocki N."/>
            <person name="Veneault-Fourrey C."/>
            <person name="LaButti K."/>
            <person name="Lindquist E.A."/>
            <person name="Lipzen A."/>
            <person name="Lundell T."/>
            <person name="Morin E."/>
            <person name="Murat C."/>
            <person name="Riley R."/>
            <person name="Ohm R."/>
            <person name="Sun H."/>
            <person name="Tunlid A."/>
            <person name="Henrissat B."/>
            <person name="Grigoriev I.V."/>
            <person name="Hibbett D.S."/>
            <person name="Martin F."/>
        </authorList>
    </citation>
    <scope>NUCLEOTIDE SEQUENCE [LARGE SCALE GENOMIC DNA]</scope>
    <source>
        <strain evidence="2">Ve08.2h10</strain>
    </source>
</reference>
<dbReference type="InParanoid" id="A0A0D0D6L5"/>
<evidence type="ECO:0000313" key="1">
    <source>
        <dbReference type="EMBL" id="KIK75809.1"/>
    </source>
</evidence>
<sequence length="117" mass="13668">MPSPWTTDKQKAFLEEGLVMFKQIGGKCYTKQWPTLFQKWAQKWPERRLVFPNVTEDAQLTEEQSKTIAQAVLCRQQQIHHWMHWHNGAGLNCAANNKTCKIVDNLLKSKTRAKKPF</sequence>
<name>A0A0D0D6L5_9AGAM</name>
<keyword evidence="2" id="KW-1185">Reference proteome</keyword>
<dbReference type="EMBL" id="KN827851">
    <property type="protein sequence ID" value="KIK75809.1"/>
    <property type="molecule type" value="Genomic_DNA"/>
</dbReference>
<proteinExistence type="predicted"/>
<reference evidence="1 2" key="1">
    <citation type="submission" date="2014-04" db="EMBL/GenBank/DDBJ databases">
        <authorList>
            <consortium name="DOE Joint Genome Institute"/>
            <person name="Kuo A."/>
            <person name="Kohler A."/>
            <person name="Jargeat P."/>
            <person name="Nagy L.G."/>
            <person name="Floudas D."/>
            <person name="Copeland A."/>
            <person name="Barry K.W."/>
            <person name="Cichocki N."/>
            <person name="Veneault-Fourrey C."/>
            <person name="LaButti K."/>
            <person name="Lindquist E.A."/>
            <person name="Lipzen A."/>
            <person name="Lundell T."/>
            <person name="Morin E."/>
            <person name="Murat C."/>
            <person name="Sun H."/>
            <person name="Tunlid A."/>
            <person name="Henrissat B."/>
            <person name="Grigoriev I.V."/>
            <person name="Hibbett D.S."/>
            <person name="Martin F."/>
            <person name="Nordberg H.P."/>
            <person name="Cantor M.N."/>
            <person name="Hua S.X."/>
        </authorList>
    </citation>
    <scope>NUCLEOTIDE SEQUENCE [LARGE SCALE GENOMIC DNA]</scope>
    <source>
        <strain evidence="1 2">Ve08.2h10</strain>
    </source>
</reference>
<accession>A0A0D0D6L5</accession>